<sequence>MLPNESPSLRPQRIAELATTAEKAGYRAAWLPDHLLPPAPYGSTYGGVYEPLVTLTYLAAHTTTIRLGTSVLILPMRNPFVVAKQAATVDVISGGRLTLGVGIGWDAQEFAAVGADYRTRAARTDEAIALLRHLFGGSGPFQGRYYGYQTGVFQPRPRRPIPIMVGGTSDAALRRAAALADEWQAVGVNPAGFAERLARLRGLSDREVRPTVRVAWNGDRVGLGKAVEQTHAFAEAGAAAVAVWFGGADGFADRMTRFVEQFA</sequence>
<evidence type="ECO:0000256" key="1">
    <source>
        <dbReference type="ARBA" id="ARBA00022630"/>
    </source>
</evidence>
<evidence type="ECO:0000259" key="5">
    <source>
        <dbReference type="Pfam" id="PF00296"/>
    </source>
</evidence>
<dbReference type="Proteomes" id="UP000763557">
    <property type="component" value="Unassembled WGS sequence"/>
</dbReference>
<dbReference type="InterPro" id="IPR036661">
    <property type="entry name" value="Luciferase-like_sf"/>
</dbReference>
<reference evidence="6 7" key="1">
    <citation type="submission" date="2020-01" db="EMBL/GenBank/DDBJ databases">
        <title>Kibdelosporangium persica a novel Actinomycetes from a hot desert in Iran.</title>
        <authorList>
            <person name="Safaei N."/>
            <person name="Zaburannyi N."/>
            <person name="Mueller R."/>
            <person name="Wink J."/>
        </authorList>
    </citation>
    <scope>NUCLEOTIDE SEQUENCE [LARGE SCALE GENOMIC DNA]</scope>
    <source>
        <strain evidence="6 7">4NS15</strain>
    </source>
</reference>
<dbReference type="PANTHER" id="PTHR42847:SF4">
    <property type="entry name" value="ALKANESULFONATE MONOOXYGENASE-RELATED"/>
    <property type="match status" value="1"/>
</dbReference>
<dbReference type="EMBL" id="JAAATY010000029">
    <property type="protein sequence ID" value="NRN69578.1"/>
    <property type="molecule type" value="Genomic_DNA"/>
</dbReference>
<evidence type="ECO:0000256" key="2">
    <source>
        <dbReference type="ARBA" id="ARBA00022643"/>
    </source>
</evidence>
<dbReference type="InterPro" id="IPR050172">
    <property type="entry name" value="SsuD_RutA_monooxygenase"/>
</dbReference>
<feature type="domain" description="Luciferase-like" evidence="5">
    <location>
        <begin position="9"/>
        <end position="209"/>
    </location>
</feature>
<evidence type="ECO:0000256" key="4">
    <source>
        <dbReference type="ARBA" id="ARBA00023033"/>
    </source>
</evidence>
<gene>
    <name evidence="6" type="ORF">GC106_68350</name>
</gene>
<comment type="caution">
    <text evidence="6">The sequence shown here is derived from an EMBL/GenBank/DDBJ whole genome shotgun (WGS) entry which is preliminary data.</text>
</comment>
<organism evidence="6 7">
    <name type="scientific">Kibdelosporangium persicum</name>
    <dbReference type="NCBI Taxonomy" id="2698649"/>
    <lineage>
        <taxon>Bacteria</taxon>
        <taxon>Bacillati</taxon>
        <taxon>Actinomycetota</taxon>
        <taxon>Actinomycetes</taxon>
        <taxon>Pseudonocardiales</taxon>
        <taxon>Pseudonocardiaceae</taxon>
        <taxon>Kibdelosporangium</taxon>
    </lineage>
</organism>
<dbReference type="NCBIfam" id="TIGR03619">
    <property type="entry name" value="F420_Rv2161c"/>
    <property type="match status" value="1"/>
</dbReference>
<protein>
    <submittedName>
        <fullName evidence="6">LLM class flavin-dependent oxidoreductase</fullName>
    </submittedName>
</protein>
<keyword evidence="1" id="KW-0285">Flavoprotein</keyword>
<keyword evidence="2" id="KW-0288">FMN</keyword>
<accession>A0ABX2FDX6</accession>
<proteinExistence type="predicted"/>
<dbReference type="InterPro" id="IPR011251">
    <property type="entry name" value="Luciferase-like_dom"/>
</dbReference>
<dbReference type="Pfam" id="PF00296">
    <property type="entry name" value="Bac_luciferase"/>
    <property type="match status" value="1"/>
</dbReference>
<evidence type="ECO:0000313" key="6">
    <source>
        <dbReference type="EMBL" id="NRN69578.1"/>
    </source>
</evidence>
<keyword evidence="4" id="KW-0503">Monooxygenase</keyword>
<dbReference type="Gene3D" id="3.20.20.30">
    <property type="entry name" value="Luciferase-like domain"/>
    <property type="match status" value="1"/>
</dbReference>
<dbReference type="SUPFAM" id="SSF51679">
    <property type="entry name" value="Bacterial luciferase-like"/>
    <property type="match status" value="1"/>
</dbReference>
<evidence type="ECO:0000256" key="3">
    <source>
        <dbReference type="ARBA" id="ARBA00023002"/>
    </source>
</evidence>
<dbReference type="PANTHER" id="PTHR42847">
    <property type="entry name" value="ALKANESULFONATE MONOOXYGENASE"/>
    <property type="match status" value="1"/>
</dbReference>
<keyword evidence="3" id="KW-0560">Oxidoreductase</keyword>
<evidence type="ECO:0000313" key="7">
    <source>
        <dbReference type="Proteomes" id="UP000763557"/>
    </source>
</evidence>
<keyword evidence="7" id="KW-1185">Reference proteome</keyword>
<dbReference type="InterPro" id="IPR019921">
    <property type="entry name" value="Lucif-like_OxRdtase_Rv2161c"/>
</dbReference>
<name>A0ABX2FDX6_9PSEU</name>